<keyword evidence="3" id="KW-1185">Reference proteome</keyword>
<dbReference type="HOGENOM" id="CLU_1465439_0_0_10"/>
<sequence>MKTENFTGPSPDWTARWLALLLVVTGTIALSTTSCRGPGRMTASTQVSDSLQDVKGFALIQQPVPPSVAQTTFPTGMLEAIPVGTGFSRRSGQATVNVTRISEDSVEVTATCDSLARQVILLKEENTRIRNALLEKVEEPPPKVVNEPTGWQWFQICAGRIALLILILMLIKRYLKRRSGAAKL</sequence>
<dbReference type="EMBL" id="AFBN01000014">
    <property type="protein sequence ID" value="EGF58859.1"/>
    <property type="molecule type" value="Genomic_DNA"/>
</dbReference>
<name>F3PQD5_9BACE</name>
<accession>F3PQD5</accession>
<evidence type="ECO:0000313" key="3">
    <source>
        <dbReference type="Proteomes" id="UP000003416"/>
    </source>
</evidence>
<comment type="caution">
    <text evidence="2">The sequence shown here is derived from an EMBL/GenBank/DDBJ whole genome shotgun (WGS) entry which is preliminary data.</text>
</comment>
<proteinExistence type="predicted"/>
<keyword evidence="1" id="KW-0472">Membrane</keyword>
<dbReference type="eggNOG" id="ENOG5033N6S">
    <property type="taxonomic scope" value="Bacteria"/>
</dbReference>
<dbReference type="AlphaFoldDB" id="F3PQD5"/>
<protein>
    <submittedName>
        <fullName evidence="2">Conserved domain protein</fullName>
    </submittedName>
</protein>
<dbReference type="Proteomes" id="UP000003416">
    <property type="component" value="Unassembled WGS sequence"/>
</dbReference>
<evidence type="ECO:0000256" key="1">
    <source>
        <dbReference type="SAM" id="Phobius"/>
    </source>
</evidence>
<keyword evidence="1" id="KW-0812">Transmembrane</keyword>
<dbReference type="PROSITE" id="PS51257">
    <property type="entry name" value="PROKAR_LIPOPROTEIN"/>
    <property type="match status" value="1"/>
</dbReference>
<reference evidence="2 3" key="1">
    <citation type="submission" date="2011-02" db="EMBL/GenBank/DDBJ databases">
        <authorList>
            <person name="Weinstock G."/>
            <person name="Sodergren E."/>
            <person name="Clifton S."/>
            <person name="Fulton L."/>
            <person name="Fulton B."/>
            <person name="Courtney L."/>
            <person name="Fronick C."/>
            <person name="Harrison M."/>
            <person name="Strong C."/>
            <person name="Farmer C."/>
            <person name="Delahaunty K."/>
            <person name="Markovic C."/>
            <person name="Hall O."/>
            <person name="Minx P."/>
            <person name="Tomlinson C."/>
            <person name="Mitreva M."/>
            <person name="Hou S."/>
            <person name="Chen J."/>
            <person name="Wollam A."/>
            <person name="Pepin K.H."/>
            <person name="Johnson M."/>
            <person name="Bhonagiri V."/>
            <person name="Zhang X."/>
            <person name="Suruliraj S."/>
            <person name="Warren W."/>
            <person name="Chinwalla A."/>
            <person name="Mardis E.R."/>
            <person name="Wilson R.K."/>
        </authorList>
    </citation>
    <scope>NUCLEOTIDE SEQUENCE [LARGE SCALE GENOMIC DNA]</scope>
    <source>
        <strain evidence="2 3">YIT 12057</strain>
    </source>
</reference>
<gene>
    <name evidence="2" type="ORF">HMPREF9446_00928</name>
</gene>
<evidence type="ECO:0000313" key="2">
    <source>
        <dbReference type="EMBL" id="EGF58859.1"/>
    </source>
</evidence>
<organism evidence="2 3">
    <name type="scientific">Bacteroides fluxus YIT 12057</name>
    <dbReference type="NCBI Taxonomy" id="763034"/>
    <lineage>
        <taxon>Bacteria</taxon>
        <taxon>Pseudomonadati</taxon>
        <taxon>Bacteroidota</taxon>
        <taxon>Bacteroidia</taxon>
        <taxon>Bacteroidales</taxon>
        <taxon>Bacteroidaceae</taxon>
        <taxon>Bacteroides</taxon>
    </lineage>
</organism>
<feature type="transmembrane region" description="Helical" evidence="1">
    <location>
        <begin position="151"/>
        <end position="171"/>
    </location>
</feature>
<dbReference type="STRING" id="763034.HMPREF9446_00928"/>
<keyword evidence="1" id="KW-1133">Transmembrane helix</keyword>